<dbReference type="AlphaFoldDB" id="G0P2T0"/>
<accession>G0P2T0</accession>
<dbReference type="InParanoid" id="G0P2T0"/>
<name>G0P2T0_CAEBE</name>
<keyword evidence="3" id="KW-1185">Reference proteome</keyword>
<feature type="region of interest" description="Disordered" evidence="1">
    <location>
        <begin position="24"/>
        <end position="60"/>
    </location>
</feature>
<proteinExistence type="predicted"/>
<dbReference type="EMBL" id="GL380030">
    <property type="protein sequence ID" value="EGT43380.1"/>
    <property type="molecule type" value="Genomic_DNA"/>
</dbReference>
<evidence type="ECO:0000313" key="3">
    <source>
        <dbReference type="Proteomes" id="UP000008068"/>
    </source>
</evidence>
<dbReference type="HOGENOM" id="CLU_2943885_0_0_1"/>
<evidence type="ECO:0000256" key="1">
    <source>
        <dbReference type="SAM" id="MobiDB-lite"/>
    </source>
</evidence>
<protein>
    <submittedName>
        <fullName evidence="2">Uncharacterized protein</fullName>
    </submittedName>
</protein>
<feature type="compositionally biased region" description="Basic residues" evidence="1">
    <location>
        <begin position="50"/>
        <end position="60"/>
    </location>
</feature>
<organism evidence="3">
    <name type="scientific">Caenorhabditis brenneri</name>
    <name type="common">Nematode worm</name>
    <dbReference type="NCBI Taxonomy" id="135651"/>
    <lineage>
        <taxon>Eukaryota</taxon>
        <taxon>Metazoa</taxon>
        <taxon>Ecdysozoa</taxon>
        <taxon>Nematoda</taxon>
        <taxon>Chromadorea</taxon>
        <taxon>Rhabditida</taxon>
        <taxon>Rhabditina</taxon>
        <taxon>Rhabditomorpha</taxon>
        <taxon>Rhabditoidea</taxon>
        <taxon>Rhabditidae</taxon>
        <taxon>Peloderinae</taxon>
        <taxon>Caenorhabditis</taxon>
    </lineage>
</organism>
<evidence type="ECO:0000313" key="2">
    <source>
        <dbReference type="EMBL" id="EGT43380.1"/>
    </source>
</evidence>
<feature type="compositionally biased region" description="Basic and acidic residues" evidence="1">
    <location>
        <begin position="28"/>
        <end position="41"/>
    </location>
</feature>
<gene>
    <name evidence="2" type="ORF">CAEBREN_15658</name>
</gene>
<dbReference type="Proteomes" id="UP000008068">
    <property type="component" value="Unassembled WGS sequence"/>
</dbReference>
<reference evidence="3" key="1">
    <citation type="submission" date="2011-07" db="EMBL/GenBank/DDBJ databases">
        <authorList>
            <consortium name="Caenorhabditis brenneri Sequencing and Analysis Consortium"/>
            <person name="Wilson R.K."/>
        </authorList>
    </citation>
    <scope>NUCLEOTIDE SEQUENCE [LARGE SCALE GENOMIC DNA]</scope>
    <source>
        <strain evidence="3">PB2801</strain>
    </source>
</reference>
<sequence length="60" mass="6882">MCDHTVSTNKRMSIQLKGFVAEAGTMTKADEKRTKKIDGKNSSKMSSTQARRHWRAKKRQ</sequence>